<dbReference type="Gene3D" id="2.130.10.10">
    <property type="entry name" value="YVTN repeat-like/Quinoprotein amine dehydrogenase"/>
    <property type="match status" value="2"/>
</dbReference>
<evidence type="ECO:0000256" key="3">
    <source>
        <dbReference type="ARBA" id="ARBA00037931"/>
    </source>
</evidence>
<evidence type="ECO:0000256" key="2">
    <source>
        <dbReference type="ARBA" id="ARBA00022737"/>
    </source>
</evidence>
<evidence type="ECO:0000256" key="5">
    <source>
        <dbReference type="PROSITE-ProRule" id="PRU00221"/>
    </source>
</evidence>
<dbReference type="Pfam" id="PF00400">
    <property type="entry name" value="WD40"/>
    <property type="match status" value="1"/>
</dbReference>
<dbReference type="AlphaFoldDB" id="A0A2G5B482"/>
<dbReference type="PANTHER" id="PTHR19854">
    <property type="entry name" value="TRANSDUCIN BETA-LIKE 3"/>
    <property type="match status" value="1"/>
</dbReference>
<dbReference type="Proteomes" id="UP000242474">
    <property type="component" value="Unassembled WGS sequence"/>
</dbReference>
<sequence length="356" mass="39270">MLQPDFVFREHQAAVNCVHFFADDLYLVSGDQSGLLIVWNMLLKRPLVQVANAHSDAIIAVTNVGTDTVISQGRDSKIKIWSLTASELSGDLMLAKSLSVDSLSFCQFASASIGPDTWIVAIESVDSGNAYIYNVHNEAKHSFSIRHKSVMPMGTREDSPMCLRLIAYEDNHLKLYVGYESTILQCFALTVSENECIAKLVSSTTTPHKEPLMAVDINYQDCRLYTCAADNKVCCFVLESNGAVRDSVASVQLPNPGASGIRYFGSCSLIAVAGWDYGVHLYTKSLEHIYTVRFHRAALTALSMSSQSATPLPETIDDIAQQRWGLRPQWLAVASRDTRISLWNIANIVHPNDKSS</sequence>
<dbReference type="PROSITE" id="PS50294">
    <property type="entry name" value="WD_REPEATS_REGION"/>
    <property type="match status" value="1"/>
</dbReference>
<keyword evidence="2" id="KW-0677">Repeat</keyword>
<dbReference type="EMBL" id="KZ303527">
    <property type="protein sequence ID" value="PIA13801.1"/>
    <property type="molecule type" value="Genomic_DNA"/>
</dbReference>
<dbReference type="PANTHER" id="PTHR19854:SF1">
    <property type="entry name" value="GUANINE NUCLEOTIDE-BINDING PROTEIN SUBUNIT BETA-LIKE PROTEIN 1"/>
    <property type="match status" value="1"/>
</dbReference>
<protein>
    <recommendedName>
        <fullName evidence="4">ASTRA-associated protein 1</fullName>
    </recommendedName>
</protein>
<dbReference type="InterPro" id="IPR001680">
    <property type="entry name" value="WD40_rpt"/>
</dbReference>
<feature type="repeat" description="WD" evidence="5">
    <location>
        <begin position="8"/>
        <end position="41"/>
    </location>
</feature>
<proteinExistence type="inferred from homology"/>
<keyword evidence="1 5" id="KW-0853">WD repeat</keyword>
<evidence type="ECO:0000313" key="7">
    <source>
        <dbReference type="Proteomes" id="UP000242474"/>
    </source>
</evidence>
<comment type="similarity">
    <text evidence="3">Belongs to the WD repeat ASA1 family.</text>
</comment>
<organism evidence="6 7">
    <name type="scientific">Coemansia reversa (strain ATCC 12441 / NRRL 1564)</name>
    <dbReference type="NCBI Taxonomy" id="763665"/>
    <lineage>
        <taxon>Eukaryota</taxon>
        <taxon>Fungi</taxon>
        <taxon>Fungi incertae sedis</taxon>
        <taxon>Zoopagomycota</taxon>
        <taxon>Kickxellomycotina</taxon>
        <taxon>Kickxellomycetes</taxon>
        <taxon>Kickxellales</taxon>
        <taxon>Kickxellaceae</taxon>
        <taxon>Coemansia</taxon>
    </lineage>
</organism>
<evidence type="ECO:0000313" key="6">
    <source>
        <dbReference type="EMBL" id="PIA13801.1"/>
    </source>
</evidence>
<dbReference type="PROSITE" id="PS50082">
    <property type="entry name" value="WD_REPEATS_2"/>
    <property type="match status" value="1"/>
</dbReference>
<gene>
    <name evidence="6" type="ORF">COEREDRAFT_89317</name>
</gene>
<dbReference type="SMART" id="SM00320">
    <property type="entry name" value="WD40"/>
    <property type="match status" value="5"/>
</dbReference>
<evidence type="ECO:0000256" key="4">
    <source>
        <dbReference type="ARBA" id="ARBA00040563"/>
    </source>
</evidence>
<dbReference type="InterPro" id="IPR015943">
    <property type="entry name" value="WD40/YVTN_repeat-like_dom_sf"/>
</dbReference>
<keyword evidence="7" id="KW-1185">Reference proteome</keyword>
<dbReference type="InterPro" id="IPR036322">
    <property type="entry name" value="WD40_repeat_dom_sf"/>
</dbReference>
<evidence type="ECO:0000256" key="1">
    <source>
        <dbReference type="ARBA" id="ARBA00022574"/>
    </source>
</evidence>
<name>A0A2G5B482_COERN</name>
<dbReference type="OrthoDB" id="7668193at2759"/>
<accession>A0A2G5B482</accession>
<reference evidence="6 7" key="1">
    <citation type="journal article" date="2015" name="Genome Biol. Evol.">
        <title>Phylogenomic analyses indicate that early fungi evolved digesting cell walls of algal ancestors of land plants.</title>
        <authorList>
            <person name="Chang Y."/>
            <person name="Wang S."/>
            <person name="Sekimoto S."/>
            <person name="Aerts A.L."/>
            <person name="Choi C."/>
            <person name="Clum A."/>
            <person name="LaButti K.M."/>
            <person name="Lindquist E.A."/>
            <person name="Yee Ngan C."/>
            <person name="Ohm R.A."/>
            <person name="Salamov A.A."/>
            <person name="Grigoriev I.V."/>
            <person name="Spatafora J.W."/>
            <person name="Berbee M.L."/>
        </authorList>
    </citation>
    <scope>NUCLEOTIDE SEQUENCE [LARGE SCALE GENOMIC DNA]</scope>
    <source>
        <strain evidence="6 7">NRRL 1564</strain>
    </source>
</reference>
<dbReference type="STRING" id="763665.A0A2G5B482"/>
<dbReference type="SUPFAM" id="SSF50978">
    <property type="entry name" value="WD40 repeat-like"/>
    <property type="match status" value="1"/>
</dbReference>